<evidence type="ECO:0000313" key="2">
    <source>
        <dbReference type="Proteomes" id="UP001341840"/>
    </source>
</evidence>
<dbReference type="Proteomes" id="UP001341840">
    <property type="component" value="Unassembled WGS sequence"/>
</dbReference>
<organism evidence="1 2">
    <name type="scientific">Stylosanthes scabra</name>
    <dbReference type="NCBI Taxonomy" id="79078"/>
    <lineage>
        <taxon>Eukaryota</taxon>
        <taxon>Viridiplantae</taxon>
        <taxon>Streptophyta</taxon>
        <taxon>Embryophyta</taxon>
        <taxon>Tracheophyta</taxon>
        <taxon>Spermatophyta</taxon>
        <taxon>Magnoliopsida</taxon>
        <taxon>eudicotyledons</taxon>
        <taxon>Gunneridae</taxon>
        <taxon>Pentapetalae</taxon>
        <taxon>rosids</taxon>
        <taxon>fabids</taxon>
        <taxon>Fabales</taxon>
        <taxon>Fabaceae</taxon>
        <taxon>Papilionoideae</taxon>
        <taxon>50 kb inversion clade</taxon>
        <taxon>dalbergioids sensu lato</taxon>
        <taxon>Dalbergieae</taxon>
        <taxon>Pterocarpus clade</taxon>
        <taxon>Stylosanthes</taxon>
    </lineage>
</organism>
<keyword evidence="2" id="KW-1185">Reference proteome</keyword>
<gene>
    <name evidence="1" type="ORF">PIB30_025810</name>
</gene>
<comment type="caution">
    <text evidence="1">The sequence shown here is derived from an EMBL/GenBank/DDBJ whole genome shotgun (WGS) entry which is preliminary data.</text>
</comment>
<accession>A0ABU6T9W5</accession>
<name>A0ABU6T9W5_9FABA</name>
<evidence type="ECO:0000313" key="1">
    <source>
        <dbReference type="EMBL" id="MED6145506.1"/>
    </source>
</evidence>
<protein>
    <submittedName>
        <fullName evidence="1">Uncharacterized protein</fullName>
    </submittedName>
</protein>
<proteinExistence type="predicted"/>
<sequence>MSSITSLSLILVIYFQNNYKKLVNGNVPFGLNYFICLWMKEKVLWQWHIVHYPIERLFNFLVCNKFSNQARKKKCTQAAFIGIISKQEKAQQ</sequence>
<reference evidence="1 2" key="1">
    <citation type="journal article" date="2023" name="Plants (Basel)">
        <title>Bridging the Gap: Combining Genomics and Transcriptomics Approaches to Understand Stylosanthes scabra, an Orphan Legume from the Brazilian Caatinga.</title>
        <authorList>
            <person name="Ferreira-Neto J.R.C."/>
            <person name="da Silva M.D."/>
            <person name="Binneck E."/>
            <person name="de Melo N.F."/>
            <person name="da Silva R.H."/>
            <person name="de Melo A.L.T.M."/>
            <person name="Pandolfi V."/>
            <person name="Bustamante F.O."/>
            <person name="Brasileiro-Vidal A.C."/>
            <person name="Benko-Iseppon A.M."/>
        </authorList>
    </citation>
    <scope>NUCLEOTIDE SEQUENCE [LARGE SCALE GENOMIC DNA]</scope>
    <source>
        <tissue evidence="1">Leaves</tissue>
    </source>
</reference>
<dbReference type="EMBL" id="JASCZI010090716">
    <property type="protein sequence ID" value="MED6145506.1"/>
    <property type="molecule type" value="Genomic_DNA"/>
</dbReference>